<comment type="caution">
    <text evidence="1">The sequence shown here is derived from an EMBL/GenBank/DDBJ whole genome shotgun (WGS) entry which is preliminary data.</text>
</comment>
<dbReference type="EMBL" id="BPLQ01011761">
    <property type="protein sequence ID" value="GIY60225.1"/>
    <property type="molecule type" value="Genomic_DNA"/>
</dbReference>
<proteinExistence type="predicted"/>
<name>A0AAV4US64_9ARAC</name>
<gene>
    <name evidence="1" type="ORF">CDAR_304981</name>
</gene>
<evidence type="ECO:0000313" key="2">
    <source>
        <dbReference type="Proteomes" id="UP001054837"/>
    </source>
</evidence>
<dbReference type="AlphaFoldDB" id="A0AAV4US64"/>
<organism evidence="1 2">
    <name type="scientific">Caerostris darwini</name>
    <dbReference type="NCBI Taxonomy" id="1538125"/>
    <lineage>
        <taxon>Eukaryota</taxon>
        <taxon>Metazoa</taxon>
        <taxon>Ecdysozoa</taxon>
        <taxon>Arthropoda</taxon>
        <taxon>Chelicerata</taxon>
        <taxon>Arachnida</taxon>
        <taxon>Araneae</taxon>
        <taxon>Araneomorphae</taxon>
        <taxon>Entelegynae</taxon>
        <taxon>Araneoidea</taxon>
        <taxon>Araneidae</taxon>
        <taxon>Caerostris</taxon>
    </lineage>
</organism>
<dbReference type="Proteomes" id="UP001054837">
    <property type="component" value="Unassembled WGS sequence"/>
</dbReference>
<evidence type="ECO:0000313" key="1">
    <source>
        <dbReference type="EMBL" id="GIY60225.1"/>
    </source>
</evidence>
<keyword evidence="2" id="KW-1185">Reference proteome</keyword>
<protein>
    <submittedName>
        <fullName evidence="1">Uncharacterized protein</fullName>
    </submittedName>
</protein>
<sequence>MSSLHLLPATVVQSETSVTGIWRLYGVWLIIRYLTIGLCSAPANTSVVLHTATTTIGPTLHPIVPQYSFQSEGTFPNAAFVKYGPLS</sequence>
<reference evidence="1 2" key="1">
    <citation type="submission" date="2021-06" db="EMBL/GenBank/DDBJ databases">
        <title>Caerostris darwini draft genome.</title>
        <authorList>
            <person name="Kono N."/>
            <person name="Arakawa K."/>
        </authorList>
    </citation>
    <scope>NUCLEOTIDE SEQUENCE [LARGE SCALE GENOMIC DNA]</scope>
</reference>
<accession>A0AAV4US64</accession>